<keyword evidence="6 14" id="KW-0132">Cell division</keyword>
<reference evidence="18 19" key="1">
    <citation type="submission" date="2019-03" db="EMBL/GenBank/DDBJ databases">
        <title>Genomic Encyclopedia of Archaeal and Bacterial Type Strains, Phase II (KMG-II): from individual species to whole genera.</title>
        <authorList>
            <person name="Goeker M."/>
        </authorList>
    </citation>
    <scope>NUCLEOTIDE SEQUENCE [LARGE SCALE GENOMIC DNA]</scope>
    <source>
        <strain evidence="18 19">DSM 22554</strain>
    </source>
</reference>
<dbReference type="InterPro" id="IPR036615">
    <property type="entry name" value="Mur_ligase_C_dom_sf"/>
</dbReference>
<dbReference type="Pfam" id="PF08245">
    <property type="entry name" value="Mur_ligase_M"/>
    <property type="match status" value="1"/>
</dbReference>
<dbReference type="OrthoDB" id="9804126at2"/>
<dbReference type="GO" id="GO:0071555">
    <property type="term" value="P:cell wall organization"/>
    <property type="evidence" value="ECO:0007669"/>
    <property type="project" value="UniProtKB-KW"/>
</dbReference>
<dbReference type="EC" id="6.3.2.8" evidence="3 14"/>
<evidence type="ECO:0000313" key="18">
    <source>
        <dbReference type="EMBL" id="TCK83526.1"/>
    </source>
</evidence>
<dbReference type="UniPathway" id="UPA00219"/>
<dbReference type="Proteomes" id="UP000294616">
    <property type="component" value="Unassembled WGS sequence"/>
</dbReference>
<evidence type="ECO:0000256" key="8">
    <source>
        <dbReference type="ARBA" id="ARBA00022840"/>
    </source>
</evidence>
<dbReference type="SUPFAM" id="SSF51984">
    <property type="entry name" value="MurCD N-terminal domain"/>
    <property type="match status" value="1"/>
</dbReference>
<dbReference type="GO" id="GO:0005524">
    <property type="term" value="F:ATP binding"/>
    <property type="evidence" value="ECO:0007669"/>
    <property type="project" value="UniProtKB-UniRule"/>
</dbReference>
<dbReference type="GO" id="GO:0051301">
    <property type="term" value="P:cell division"/>
    <property type="evidence" value="ECO:0007669"/>
    <property type="project" value="UniProtKB-KW"/>
</dbReference>
<dbReference type="Pfam" id="PF01225">
    <property type="entry name" value="Mur_ligase"/>
    <property type="match status" value="1"/>
</dbReference>
<evidence type="ECO:0000256" key="14">
    <source>
        <dbReference type="HAMAP-Rule" id="MF_00046"/>
    </source>
</evidence>
<dbReference type="NCBIfam" id="TIGR01082">
    <property type="entry name" value="murC"/>
    <property type="match status" value="1"/>
</dbReference>
<evidence type="ECO:0000256" key="10">
    <source>
        <dbReference type="ARBA" id="ARBA00022984"/>
    </source>
</evidence>
<feature type="domain" description="Mur ligase C-terminal" evidence="16">
    <location>
        <begin position="310"/>
        <end position="436"/>
    </location>
</feature>
<organism evidence="18 19">
    <name type="scientific">Albibacterium bauzanense</name>
    <dbReference type="NCBI Taxonomy" id="653929"/>
    <lineage>
        <taxon>Bacteria</taxon>
        <taxon>Pseudomonadati</taxon>
        <taxon>Bacteroidota</taxon>
        <taxon>Sphingobacteriia</taxon>
        <taxon>Sphingobacteriales</taxon>
        <taxon>Sphingobacteriaceae</taxon>
        <taxon>Albibacterium</taxon>
    </lineage>
</organism>
<dbReference type="Gene3D" id="3.90.190.20">
    <property type="entry name" value="Mur ligase, C-terminal domain"/>
    <property type="match status" value="1"/>
</dbReference>
<sequence>MNIDRIKNVYLIGIGGIGMSGLARYFHHLGYLVNGYDKTETPLTSELIAEGISIVFEDSENLIPEIFIKNIDETLVIYTPAVPADSKIVQAFKNSGHVLHKRSEVLGFLSSSKFTIAIAGTHGKTTTSTLVAHILKDSGFDCSAFLGGISINYNSNVLFSSGNIMVVEADEFDRSFLTLHPDVAIVTSMDADHLDIYGDHQHLIDSFKLFIDQVKDGGTRIIYDGLDLPATSFYSIDKRTDIYASNIRIIESEFHFDYHHGEEIIKDIQLGIPGRHNVSNAVAAIAAAKVCGVPDEAIKNALARFRGIKRRFQYIVKNENGIYIDDYAHHPKELEACFEAVKSIYPDRTLTVLFQPHLFSRTRDFADDFAKVLSSDGIDKLILLPIYPAREKPIEGVSSEWLLDKIDLSDKVLLTPEGALKYIKEERPELILTVGAGDIDRLVKPIKEILTND</sequence>
<dbReference type="SUPFAM" id="SSF53623">
    <property type="entry name" value="MurD-like peptide ligases, catalytic domain"/>
    <property type="match status" value="1"/>
</dbReference>
<keyword evidence="10 14" id="KW-0573">Peptidoglycan synthesis</keyword>
<evidence type="ECO:0000256" key="5">
    <source>
        <dbReference type="ARBA" id="ARBA00022598"/>
    </source>
</evidence>
<evidence type="ECO:0000256" key="11">
    <source>
        <dbReference type="ARBA" id="ARBA00023306"/>
    </source>
</evidence>
<dbReference type="InterPro" id="IPR000713">
    <property type="entry name" value="Mur_ligase_N"/>
</dbReference>
<dbReference type="PANTHER" id="PTHR43445:SF3">
    <property type="entry name" value="UDP-N-ACETYLMURAMATE--L-ALANINE LIGASE"/>
    <property type="match status" value="1"/>
</dbReference>
<evidence type="ECO:0000256" key="9">
    <source>
        <dbReference type="ARBA" id="ARBA00022960"/>
    </source>
</evidence>
<evidence type="ECO:0000256" key="3">
    <source>
        <dbReference type="ARBA" id="ARBA00012211"/>
    </source>
</evidence>
<dbReference type="InterPro" id="IPR005758">
    <property type="entry name" value="UDP-N-AcMur_Ala_ligase_MurC"/>
</dbReference>
<comment type="similarity">
    <text evidence="14">Belongs to the MurCDEF family.</text>
</comment>
<keyword evidence="11 14" id="KW-0131">Cell cycle</keyword>
<evidence type="ECO:0000256" key="12">
    <source>
        <dbReference type="ARBA" id="ARBA00023316"/>
    </source>
</evidence>
<dbReference type="InterPro" id="IPR013221">
    <property type="entry name" value="Mur_ligase_cen"/>
</dbReference>
<comment type="function">
    <text evidence="14">Cell wall formation.</text>
</comment>
<dbReference type="AlphaFoldDB" id="A0A4R1LVR8"/>
<name>A0A4R1LVR8_9SPHI</name>
<dbReference type="GO" id="GO:0005737">
    <property type="term" value="C:cytoplasm"/>
    <property type="evidence" value="ECO:0007669"/>
    <property type="project" value="UniProtKB-SubCell"/>
</dbReference>
<feature type="binding site" evidence="14">
    <location>
        <begin position="120"/>
        <end position="126"/>
    </location>
    <ligand>
        <name>ATP</name>
        <dbReference type="ChEBI" id="CHEBI:30616"/>
    </ligand>
</feature>
<keyword evidence="19" id="KW-1185">Reference proteome</keyword>
<keyword evidence="5 14" id="KW-0436">Ligase</keyword>
<comment type="catalytic activity">
    <reaction evidence="13 14">
        <text>UDP-N-acetyl-alpha-D-muramate + L-alanine + ATP = UDP-N-acetyl-alpha-D-muramoyl-L-alanine + ADP + phosphate + H(+)</text>
        <dbReference type="Rhea" id="RHEA:23372"/>
        <dbReference type="ChEBI" id="CHEBI:15378"/>
        <dbReference type="ChEBI" id="CHEBI:30616"/>
        <dbReference type="ChEBI" id="CHEBI:43474"/>
        <dbReference type="ChEBI" id="CHEBI:57972"/>
        <dbReference type="ChEBI" id="CHEBI:70757"/>
        <dbReference type="ChEBI" id="CHEBI:83898"/>
        <dbReference type="ChEBI" id="CHEBI:456216"/>
        <dbReference type="EC" id="6.3.2.8"/>
    </reaction>
</comment>
<dbReference type="PANTHER" id="PTHR43445">
    <property type="entry name" value="UDP-N-ACETYLMURAMATE--L-ALANINE LIGASE-RELATED"/>
    <property type="match status" value="1"/>
</dbReference>
<accession>A0A4R1LVR8</accession>
<dbReference type="Gene3D" id="3.40.50.720">
    <property type="entry name" value="NAD(P)-binding Rossmann-like Domain"/>
    <property type="match status" value="1"/>
</dbReference>
<evidence type="ECO:0000256" key="2">
    <source>
        <dbReference type="ARBA" id="ARBA00004752"/>
    </source>
</evidence>
<dbReference type="HAMAP" id="MF_00046">
    <property type="entry name" value="MurC"/>
    <property type="match status" value="1"/>
</dbReference>
<protein>
    <recommendedName>
        <fullName evidence="3 14">UDP-N-acetylmuramate--L-alanine ligase</fullName>
        <ecNumber evidence="3 14">6.3.2.8</ecNumber>
    </recommendedName>
    <alternativeName>
        <fullName evidence="14">UDP-N-acetylmuramoyl-L-alanine synthetase</fullName>
    </alternativeName>
</protein>
<keyword evidence="12 14" id="KW-0961">Cell wall biogenesis/degradation</keyword>
<evidence type="ECO:0000313" key="19">
    <source>
        <dbReference type="Proteomes" id="UP000294616"/>
    </source>
</evidence>
<dbReference type="SUPFAM" id="SSF53244">
    <property type="entry name" value="MurD-like peptide ligases, peptide-binding domain"/>
    <property type="match status" value="1"/>
</dbReference>
<dbReference type="GO" id="GO:0008360">
    <property type="term" value="P:regulation of cell shape"/>
    <property type="evidence" value="ECO:0007669"/>
    <property type="project" value="UniProtKB-KW"/>
</dbReference>
<dbReference type="EMBL" id="SMGO01000002">
    <property type="protein sequence ID" value="TCK83526.1"/>
    <property type="molecule type" value="Genomic_DNA"/>
</dbReference>
<comment type="pathway">
    <text evidence="2 14">Cell wall biogenesis; peptidoglycan biosynthesis.</text>
</comment>
<evidence type="ECO:0000256" key="1">
    <source>
        <dbReference type="ARBA" id="ARBA00004496"/>
    </source>
</evidence>
<dbReference type="Pfam" id="PF02875">
    <property type="entry name" value="Mur_ligase_C"/>
    <property type="match status" value="1"/>
</dbReference>
<dbReference type="GO" id="GO:0009252">
    <property type="term" value="P:peptidoglycan biosynthetic process"/>
    <property type="evidence" value="ECO:0007669"/>
    <property type="project" value="UniProtKB-UniRule"/>
</dbReference>
<keyword evidence="9 14" id="KW-0133">Cell shape</keyword>
<dbReference type="GO" id="GO:0008763">
    <property type="term" value="F:UDP-N-acetylmuramate-L-alanine ligase activity"/>
    <property type="evidence" value="ECO:0007669"/>
    <property type="project" value="UniProtKB-UniRule"/>
</dbReference>
<comment type="caution">
    <text evidence="18">The sequence shown here is derived from an EMBL/GenBank/DDBJ whole genome shotgun (WGS) entry which is preliminary data.</text>
</comment>
<feature type="domain" description="Mur ligase N-terminal catalytic" evidence="15">
    <location>
        <begin position="9"/>
        <end position="112"/>
    </location>
</feature>
<evidence type="ECO:0000259" key="17">
    <source>
        <dbReference type="Pfam" id="PF08245"/>
    </source>
</evidence>
<feature type="domain" description="Mur ligase central" evidence="17">
    <location>
        <begin position="118"/>
        <end position="288"/>
    </location>
</feature>
<proteinExistence type="inferred from homology"/>
<dbReference type="InterPro" id="IPR036565">
    <property type="entry name" value="Mur-like_cat_sf"/>
</dbReference>
<dbReference type="InterPro" id="IPR050061">
    <property type="entry name" value="MurCDEF_pg_biosynth"/>
</dbReference>
<comment type="subcellular location">
    <subcellularLocation>
        <location evidence="1 14">Cytoplasm</location>
    </subcellularLocation>
</comment>
<evidence type="ECO:0000259" key="16">
    <source>
        <dbReference type="Pfam" id="PF02875"/>
    </source>
</evidence>
<keyword evidence="8 14" id="KW-0067">ATP-binding</keyword>
<keyword evidence="7 14" id="KW-0547">Nucleotide-binding</keyword>
<evidence type="ECO:0000256" key="13">
    <source>
        <dbReference type="ARBA" id="ARBA00047833"/>
    </source>
</evidence>
<evidence type="ECO:0000256" key="6">
    <source>
        <dbReference type="ARBA" id="ARBA00022618"/>
    </source>
</evidence>
<dbReference type="InterPro" id="IPR004101">
    <property type="entry name" value="Mur_ligase_C"/>
</dbReference>
<evidence type="ECO:0000259" key="15">
    <source>
        <dbReference type="Pfam" id="PF01225"/>
    </source>
</evidence>
<dbReference type="Gene3D" id="3.40.1190.10">
    <property type="entry name" value="Mur-like, catalytic domain"/>
    <property type="match status" value="1"/>
</dbReference>
<dbReference type="RefSeq" id="WP_132224585.1">
    <property type="nucleotide sequence ID" value="NZ_SMGO01000002.1"/>
</dbReference>
<gene>
    <name evidence="14" type="primary">murC</name>
    <name evidence="18" type="ORF">C8N28_2128</name>
</gene>
<evidence type="ECO:0000256" key="7">
    <source>
        <dbReference type="ARBA" id="ARBA00022741"/>
    </source>
</evidence>
<evidence type="ECO:0000256" key="4">
    <source>
        <dbReference type="ARBA" id="ARBA00022490"/>
    </source>
</evidence>
<keyword evidence="4 14" id="KW-0963">Cytoplasm</keyword>